<proteinExistence type="predicted"/>
<organism evidence="1 2">
    <name type="scientific">Geodermatophilus africanus</name>
    <dbReference type="NCBI Taxonomy" id="1137993"/>
    <lineage>
        <taxon>Bacteria</taxon>
        <taxon>Bacillati</taxon>
        <taxon>Actinomycetota</taxon>
        <taxon>Actinomycetes</taxon>
        <taxon>Geodermatophilales</taxon>
        <taxon>Geodermatophilaceae</taxon>
        <taxon>Geodermatophilus</taxon>
    </lineage>
</organism>
<dbReference type="CDD" id="cd03129">
    <property type="entry name" value="GAT1_Peptidase_E_like"/>
    <property type="match status" value="1"/>
</dbReference>
<evidence type="ECO:0000313" key="1">
    <source>
        <dbReference type="EMBL" id="SDX99203.1"/>
    </source>
</evidence>
<dbReference type="Proteomes" id="UP000198921">
    <property type="component" value="Unassembled WGS sequence"/>
</dbReference>
<dbReference type="EMBL" id="FNOT01000004">
    <property type="protein sequence ID" value="SDX99203.1"/>
    <property type="molecule type" value="Genomic_DNA"/>
</dbReference>
<reference evidence="2" key="1">
    <citation type="submission" date="2016-10" db="EMBL/GenBank/DDBJ databases">
        <authorList>
            <person name="Varghese N."/>
            <person name="Submissions S."/>
        </authorList>
    </citation>
    <scope>NUCLEOTIDE SEQUENCE [LARGE SCALE GENOMIC DNA]</scope>
    <source>
        <strain evidence="2">DSM 45422</strain>
    </source>
</reference>
<dbReference type="RefSeq" id="WP_091153840.1">
    <property type="nucleotide sequence ID" value="NZ_FNOT01000004.1"/>
</dbReference>
<keyword evidence="2" id="KW-1185">Reference proteome</keyword>
<name>A0A1H3G791_9ACTN</name>
<dbReference type="SUPFAM" id="SSF52317">
    <property type="entry name" value="Class I glutamine amidotransferase-like"/>
    <property type="match status" value="1"/>
</dbReference>
<accession>A0A1H3G791</accession>
<sequence length="241" mass="24045">MPTVHLIGGGWDPSAAAAVYGPFLEAAGTAPTVATLVLDEGDGEVQSARWAQVLRRTAPCEPVPVLVPLGGRLDVAALGDADALLVCGGLTPAYADALAPVVGELRAWLAAGERPYAGFSAGAAVAAGRAVVGGWRAGGVRVCPEDAAEDLDEVSVVDGLGVVPWTVDVHCAQWGTLPRLLTVLAGGGRGLALDEDTAVHLDGDGARVAGHGTAWLVDGGGAAVTVTASRAGDRLPSPGAR</sequence>
<protein>
    <submittedName>
        <fullName evidence="1">Cyanophycinase</fullName>
    </submittedName>
</protein>
<dbReference type="InterPro" id="IPR029062">
    <property type="entry name" value="Class_I_gatase-like"/>
</dbReference>
<dbReference type="OrthoDB" id="3078420at2"/>
<evidence type="ECO:0000313" key="2">
    <source>
        <dbReference type="Proteomes" id="UP000198921"/>
    </source>
</evidence>
<gene>
    <name evidence="1" type="ORF">SAMN05660209_01765</name>
</gene>
<dbReference type="Gene3D" id="3.40.50.880">
    <property type="match status" value="1"/>
</dbReference>
<dbReference type="STRING" id="1137993.SAMN05660209_01765"/>
<dbReference type="AlphaFoldDB" id="A0A1H3G791"/>